<proteinExistence type="predicted"/>
<protein>
    <submittedName>
        <fullName evidence="1">Uncharacterized protein</fullName>
    </submittedName>
</protein>
<dbReference type="AlphaFoldDB" id="L0BAS0"/>
<sequence>MKIRKYLVALASWKRSNNLIEDTGDPFYLVFALGPRGGLRYIMAVPIEKINNLGDKAVGEDYRINPKYEGFVYGVFLTPGIIRREVKFRYVAREDLLEKLIPSGTKAEQSNY</sequence>
<reference evidence="1" key="1">
    <citation type="journal article" date="2013" name="PLoS ONE">
        <title>Insights into dynamics of mobile genetic elements in hyperthermophilic environments from five new thermococcus plasmids.</title>
        <authorList>
            <person name="Krupovic M."/>
            <person name="Gonnet M."/>
            <person name="Hania W.B."/>
            <person name="Forterre P."/>
            <person name="Erauso G."/>
        </authorList>
    </citation>
    <scope>NUCLEOTIDE SEQUENCE</scope>
    <source>
        <plasmid evidence="1">pEXT9a</plasmid>
    </source>
</reference>
<dbReference type="EMBL" id="JQ661331">
    <property type="protein sequence ID" value="AFZ84274.1"/>
    <property type="molecule type" value="Genomic_DNA"/>
</dbReference>
<accession>L0BAS0</accession>
<geneLocation type="plasmid" evidence="1">
    <name>pEXT9a</name>
</geneLocation>
<keyword evidence="1" id="KW-0614">Plasmid</keyword>
<organism evidence="1">
    <name type="scientific">Thermococcus sp. EXT9</name>
    <dbReference type="NCBI Taxonomy" id="1197732"/>
    <lineage>
        <taxon>Archaea</taxon>
        <taxon>Methanobacteriati</taxon>
        <taxon>Methanobacteriota</taxon>
        <taxon>Thermococci</taxon>
        <taxon>Thermococcales</taxon>
        <taxon>Thermococcaceae</taxon>
        <taxon>Thermococcus</taxon>
    </lineage>
</organism>
<name>L0BAS0_9EURY</name>
<dbReference type="RefSeq" id="WP_015243589.1">
    <property type="nucleotide sequence ID" value="NC_019885.1"/>
</dbReference>
<evidence type="ECO:0000313" key="1">
    <source>
        <dbReference type="EMBL" id="AFZ84274.1"/>
    </source>
</evidence>
<gene>
    <name evidence="1" type="ORF">e9a-2</name>
</gene>